<reference evidence="12 13" key="1">
    <citation type="submission" date="2021-05" db="EMBL/GenBank/DDBJ databases">
        <title>Shewanella sp. JM162201.</title>
        <authorList>
            <person name="Xu S."/>
            <person name="Li A."/>
        </authorList>
    </citation>
    <scope>NUCLEOTIDE SEQUENCE [LARGE SCALE GENOMIC DNA]</scope>
    <source>
        <strain evidence="12 13">JM162201</strain>
    </source>
</reference>
<evidence type="ECO:0000256" key="3">
    <source>
        <dbReference type="ARBA" id="ARBA00022448"/>
    </source>
</evidence>
<dbReference type="Pfam" id="PF04612">
    <property type="entry name" value="T2SSM"/>
    <property type="match status" value="1"/>
</dbReference>
<keyword evidence="5 10" id="KW-0997">Cell inner membrane</keyword>
<evidence type="ECO:0000256" key="6">
    <source>
        <dbReference type="ARBA" id="ARBA00022692"/>
    </source>
</evidence>
<feature type="transmembrane region" description="Helical" evidence="11">
    <location>
        <begin position="21"/>
        <end position="39"/>
    </location>
</feature>
<gene>
    <name evidence="12" type="ORF">KJI95_16425</name>
</gene>
<name>A0ABS5VAM3_9GAMM</name>
<evidence type="ECO:0000256" key="7">
    <source>
        <dbReference type="ARBA" id="ARBA00022927"/>
    </source>
</evidence>
<evidence type="ECO:0000256" key="8">
    <source>
        <dbReference type="ARBA" id="ARBA00022989"/>
    </source>
</evidence>
<dbReference type="RefSeq" id="WP_214508285.1">
    <property type="nucleotide sequence ID" value="NZ_JAHEPS010000008.1"/>
</dbReference>
<dbReference type="InterPro" id="IPR007690">
    <property type="entry name" value="T2SS_GspM"/>
</dbReference>
<accession>A0ABS5VAM3</accession>
<dbReference type="PIRSF" id="PIRSF006291">
    <property type="entry name" value="GspM"/>
    <property type="match status" value="1"/>
</dbReference>
<evidence type="ECO:0000256" key="4">
    <source>
        <dbReference type="ARBA" id="ARBA00022475"/>
    </source>
</evidence>
<comment type="function">
    <text evidence="10">Inner membrane component of the type II secretion system required for the energy-dependent secretion of extracellular factors such as proteases and toxins from the periplasm.</text>
</comment>
<comment type="subcellular location">
    <subcellularLocation>
        <location evidence="1">Cell inner membrane</location>
        <topology evidence="1">Single-pass membrane protein</topology>
    </subcellularLocation>
</comment>
<dbReference type="EMBL" id="JAHEPS010000008">
    <property type="protein sequence ID" value="MBT1446083.1"/>
    <property type="molecule type" value="Genomic_DNA"/>
</dbReference>
<comment type="caution">
    <text evidence="12">The sequence shown here is derived from an EMBL/GenBank/DDBJ whole genome shotgun (WGS) entry which is preliminary data.</text>
</comment>
<evidence type="ECO:0000256" key="11">
    <source>
        <dbReference type="SAM" id="Phobius"/>
    </source>
</evidence>
<keyword evidence="8 11" id="KW-1133">Transmembrane helix</keyword>
<keyword evidence="13" id="KW-1185">Reference proteome</keyword>
<keyword evidence="6 11" id="KW-0812">Transmembrane</keyword>
<evidence type="ECO:0000256" key="2">
    <source>
        <dbReference type="ARBA" id="ARBA00010637"/>
    </source>
</evidence>
<evidence type="ECO:0000256" key="5">
    <source>
        <dbReference type="ARBA" id="ARBA00022519"/>
    </source>
</evidence>
<comment type="similarity">
    <text evidence="2 10">Belongs to the GSP M family.</text>
</comment>
<organism evidence="12 13">
    <name type="scientific">Shewanella jiangmenensis</name>
    <dbReference type="NCBI Taxonomy" id="2837387"/>
    <lineage>
        <taxon>Bacteria</taxon>
        <taxon>Pseudomonadati</taxon>
        <taxon>Pseudomonadota</taxon>
        <taxon>Gammaproteobacteria</taxon>
        <taxon>Alteromonadales</taxon>
        <taxon>Shewanellaceae</taxon>
        <taxon>Shewanella</taxon>
    </lineage>
</organism>
<proteinExistence type="inferred from homology"/>
<sequence length="158" mass="17456">MEKLKIWWESLATREQQVVGVGAVMTLIAVFYFGIWTPISNAEADALAKLKAQQQTLNYVKDSANKLVGLRQTGSRPTMQGSITNVINQSAGRYGLTITRMQPQGDKVQLWMDDVPFDALLAYLGDLVQQKGLSLELLDVGESDSAGMVKVRRIQLAQ</sequence>
<keyword evidence="9 10" id="KW-0472">Membrane</keyword>
<dbReference type="SUPFAM" id="SSF103054">
    <property type="entry name" value="General secretion pathway protein M, EpsM"/>
    <property type="match status" value="1"/>
</dbReference>
<evidence type="ECO:0000313" key="12">
    <source>
        <dbReference type="EMBL" id="MBT1446083.1"/>
    </source>
</evidence>
<dbReference type="Gene3D" id="3.30.1360.100">
    <property type="entry name" value="General secretion pathway protein M, EpsM"/>
    <property type="match status" value="1"/>
</dbReference>
<keyword evidence="3 10" id="KW-0813">Transport</keyword>
<evidence type="ECO:0000256" key="9">
    <source>
        <dbReference type="ARBA" id="ARBA00023136"/>
    </source>
</evidence>
<evidence type="ECO:0000313" key="13">
    <source>
        <dbReference type="Proteomes" id="UP001195903"/>
    </source>
</evidence>
<keyword evidence="7 10" id="KW-0653">Protein transport</keyword>
<evidence type="ECO:0000256" key="1">
    <source>
        <dbReference type="ARBA" id="ARBA00004377"/>
    </source>
</evidence>
<dbReference type="Proteomes" id="UP001195903">
    <property type="component" value="Unassembled WGS sequence"/>
</dbReference>
<protein>
    <recommendedName>
        <fullName evidence="10">Type II secretion system protein M</fullName>
        <shortName evidence="10">T2SS protein M</shortName>
    </recommendedName>
    <alternativeName>
        <fullName evidence="10">General secretion pathway protein M</fullName>
    </alternativeName>
</protein>
<dbReference type="InterPro" id="IPR023229">
    <property type="entry name" value="T2SS_M_periplasmic_sf"/>
</dbReference>
<keyword evidence="4 10" id="KW-1003">Cell membrane</keyword>
<evidence type="ECO:0000256" key="10">
    <source>
        <dbReference type="PIRNR" id="PIRNR006291"/>
    </source>
</evidence>